<comment type="caution">
    <text evidence="5">The sequence shown here is derived from an EMBL/GenBank/DDBJ whole genome shotgun (WGS) entry which is preliminary data.</text>
</comment>
<dbReference type="AlphaFoldDB" id="A0A177JVE2"/>
<keyword evidence="3" id="KW-1133">Transmembrane helix</keyword>
<feature type="transmembrane region" description="Helical" evidence="3">
    <location>
        <begin position="20"/>
        <end position="45"/>
    </location>
</feature>
<dbReference type="GO" id="GO:0008654">
    <property type="term" value="P:phospholipid biosynthetic process"/>
    <property type="evidence" value="ECO:0007669"/>
    <property type="project" value="InterPro"/>
</dbReference>
<dbReference type="InterPro" id="IPR000462">
    <property type="entry name" value="CDP-OH_P_trans"/>
</dbReference>
<evidence type="ECO:0000313" key="5">
    <source>
        <dbReference type="EMBL" id="TCW26194.1"/>
    </source>
</evidence>
<dbReference type="InterPro" id="IPR043130">
    <property type="entry name" value="CDP-OH_PTrfase_TM_dom"/>
</dbReference>
<evidence type="ECO:0000313" key="4">
    <source>
        <dbReference type="EMBL" id="MEX6465578.1"/>
    </source>
</evidence>
<dbReference type="GO" id="GO:0016020">
    <property type="term" value="C:membrane"/>
    <property type="evidence" value="ECO:0007669"/>
    <property type="project" value="InterPro"/>
</dbReference>
<reference evidence="4" key="3">
    <citation type="submission" date="2024-07" db="EMBL/GenBank/DDBJ databases">
        <authorList>
            <person name="Wildschutte H."/>
        </authorList>
    </citation>
    <scope>NUCLEOTIDE SEQUENCE</scope>
    <source>
        <strain evidence="4">N60</strain>
    </source>
</reference>
<organism evidence="5 6">
    <name type="scientific">Dietzia cinnamea</name>
    <dbReference type="NCBI Taxonomy" id="321318"/>
    <lineage>
        <taxon>Bacteria</taxon>
        <taxon>Bacillati</taxon>
        <taxon>Actinomycetota</taxon>
        <taxon>Actinomycetes</taxon>
        <taxon>Mycobacteriales</taxon>
        <taxon>Dietziaceae</taxon>
        <taxon>Dietzia</taxon>
    </lineage>
</organism>
<dbReference type="GeneID" id="89530665"/>
<evidence type="ECO:0000256" key="3">
    <source>
        <dbReference type="SAM" id="Phobius"/>
    </source>
</evidence>
<dbReference type="EC" id="2.7.8.-" evidence="4"/>
<dbReference type="EMBL" id="JBFTEZ010000002">
    <property type="protein sequence ID" value="MEX6465578.1"/>
    <property type="molecule type" value="Genomic_DNA"/>
</dbReference>
<keyword evidence="7" id="KW-1185">Reference proteome</keyword>
<evidence type="ECO:0000313" key="7">
    <source>
        <dbReference type="Proteomes" id="UP001560293"/>
    </source>
</evidence>
<proteinExistence type="inferred from homology"/>
<evidence type="ECO:0000256" key="1">
    <source>
        <dbReference type="ARBA" id="ARBA00022679"/>
    </source>
</evidence>
<dbReference type="InterPro" id="IPR048254">
    <property type="entry name" value="CDP_ALCOHOL_P_TRANSF_CS"/>
</dbReference>
<feature type="transmembrane region" description="Helical" evidence="3">
    <location>
        <begin position="175"/>
        <end position="193"/>
    </location>
</feature>
<comment type="similarity">
    <text evidence="2">Belongs to the CDP-alcohol phosphatidyltransferase class-I family.</text>
</comment>
<dbReference type="NCBIfam" id="NF045883">
    <property type="entry name" value="PIPSynth"/>
    <property type="match status" value="1"/>
</dbReference>
<accession>A0A177JVE2</accession>
<keyword evidence="1 2" id="KW-0808">Transferase</keyword>
<protein>
    <submittedName>
        <fullName evidence="5">CDP-diacylglycerol--glycerol-3-phosphate 3-phosphatidyltransferase</fullName>
    </submittedName>
    <submittedName>
        <fullName evidence="4">Phosphatidylinositol phosphate synthase</fullName>
        <ecNumber evidence="4">2.7.8.-</ecNumber>
    </submittedName>
</protein>
<name>A0A177JVE2_9ACTN</name>
<reference evidence="7" key="2">
    <citation type="submission" date="2024-07" db="EMBL/GenBank/DDBJ databases">
        <title>Pseudomonas strain that inhibits Aeromonas fish pathogens.</title>
        <authorList>
            <person name="Wildschutte H."/>
        </authorList>
    </citation>
    <scope>NUCLEOTIDE SEQUENCE [LARGE SCALE GENOMIC DNA]</scope>
    <source>
        <strain evidence="7">n60</strain>
    </source>
</reference>
<dbReference type="EMBL" id="SMCX01000002">
    <property type="protein sequence ID" value="TCW26194.1"/>
    <property type="molecule type" value="Genomic_DNA"/>
</dbReference>
<sequence length="219" mass="22406">MLSEYGRSGVTRVTHPFATLLVRAGVTANGITLTGLVLTSAAAVALFGNGLLVAGAIVIALCTLLDLVDGAVARAGGGGSPYGALVDAVSDRVADGVILSSLLWWLVHAEPDNRYALVMLLACLVLSQVVSYSKARADAGGLRTPGGLMERADRLVLILLGAGLEGLGVPWALEVGLTAVAVGSLVTVVQRVWGGRTDYLRRVAHEDVATAPATGPGDR</sequence>
<dbReference type="Pfam" id="PF01066">
    <property type="entry name" value="CDP-OH_P_transf"/>
    <property type="match status" value="1"/>
</dbReference>
<dbReference type="Proteomes" id="UP001560293">
    <property type="component" value="Unassembled WGS sequence"/>
</dbReference>
<evidence type="ECO:0000313" key="6">
    <source>
        <dbReference type="Proteomes" id="UP000295805"/>
    </source>
</evidence>
<dbReference type="PROSITE" id="PS00379">
    <property type="entry name" value="CDP_ALCOHOL_P_TRANSF"/>
    <property type="match status" value="1"/>
</dbReference>
<keyword evidence="3" id="KW-0812">Transmembrane</keyword>
<keyword evidence="3" id="KW-0472">Membrane</keyword>
<dbReference type="OrthoDB" id="116551at2"/>
<reference evidence="5 6" key="1">
    <citation type="submission" date="2019-03" db="EMBL/GenBank/DDBJ databases">
        <title>Root nodule microbial communities of legume samples collected from USA, Mexico and Botswana.</title>
        <authorList>
            <person name="Hirsch A."/>
        </authorList>
    </citation>
    <scope>NUCLEOTIDE SEQUENCE [LARGE SCALE GENOMIC DNA]</scope>
    <source>
        <strain evidence="5 6">55</strain>
    </source>
</reference>
<dbReference type="GO" id="GO:0016780">
    <property type="term" value="F:phosphotransferase activity, for other substituted phosphate groups"/>
    <property type="evidence" value="ECO:0007669"/>
    <property type="project" value="InterPro"/>
</dbReference>
<gene>
    <name evidence="4" type="primary">pgsA</name>
    <name evidence="4" type="ORF">AB6N35_14740</name>
    <name evidence="5" type="ORF">EDD19_10288</name>
</gene>
<dbReference type="RefSeq" id="WP_050797115.1">
    <property type="nucleotide sequence ID" value="NZ_CP143053.1"/>
</dbReference>
<feature type="transmembrane region" description="Helical" evidence="3">
    <location>
        <begin position="113"/>
        <end position="132"/>
    </location>
</feature>
<evidence type="ECO:0000256" key="2">
    <source>
        <dbReference type="RuleBase" id="RU003750"/>
    </source>
</evidence>
<feature type="transmembrane region" description="Helical" evidence="3">
    <location>
        <begin position="51"/>
        <end position="72"/>
    </location>
</feature>
<dbReference type="Gene3D" id="1.20.120.1760">
    <property type="match status" value="1"/>
</dbReference>
<dbReference type="Proteomes" id="UP000295805">
    <property type="component" value="Unassembled WGS sequence"/>
</dbReference>